<protein>
    <submittedName>
        <fullName evidence="2">Uncharacterized protein</fullName>
    </submittedName>
</protein>
<dbReference type="Proteomes" id="UP000532866">
    <property type="component" value="Unassembled WGS sequence"/>
</dbReference>
<evidence type="ECO:0000313" key="4">
    <source>
        <dbReference type="Proteomes" id="UP000532866"/>
    </source>
</evidence>
<evidence type="ECO:0000313" key="6">
    <source>
        <dbReference type="Proteomes" id="UP000546244"/>
    </source>
</evidence>
<gene>
    <name evidence="2" type="ORF">HB759_16075</name>
    <name evidence="1" type="ORF">HB811_16835</name>
    <name evidence="3" type="ORF">HBP98_16585</name>
</gene>
<organism evidence="2 4">
    <name type="scientific">Listeria booriae</name>
    <dbReference type="NCBI Taxonomy" id="1552123"/>
    <lineage>
        <taxon>Bacteria</taxon>
        <taxon>Bacillati</taxon>
        <taxon>Bacillota</taxon>
        <taxon>Bacilli</taxon>
        <taxon>Bacillales</taxon>
        <taxon>Listeriaceae</taxon>
        <taxon>Listeria</taxon>
    </lineage>
</organism>
<dbReference type="EMBL" id="JAAROL010000010">
    <property type="protein sequence ID" value="MBC1333464.1"/>
    <property type="molecule type" value="Genomic_DNA"/>
</dbReference>
<name>A0A7X0WGK6_9LIST</name>
<proteinExistence type="predicted"/>
<reference evidence="4 5" key="1">
    <citation type="submission" date="2020-03" db="EMBL/GenBank/DDBJ databases">
        <title>Soil Listeria distribution.</title>
        <authorList>
            <person name="Liao J."/>
            <person name="Wiedmann M."/>
        </authorList>
    </citation>
    <scope>NUCLEOTIDE SEQUENCE [LARGE SCALE GENOMIC DNA]</scope>
    <source>
        <strain evidence="1 5">FSL L7-1816</strain>
        <strain evidence="2 4">FSL L7-1833</strain>
        <strain evidence="3 6">FSL L7-1850</strain>
    </source>
</reference>
<accession>A0A7X0WGK6</accession>
<sequence length="290" mass="33598">MEYEKENPNLNLEIFNETLYVASPELIDDRDYQIATRQDILKHLDWENEYEISSYGFQIQAMRIASRLEQWPESISLELKAAYEKDPLPNCDRVSMDQLHFMKNLVKKDDGFVETLKGLINADALGLYKYEPHEDRYEDPHIKVIEASEIKSHYVSPVAELQEEQKLHFEKGGEESMSTYQEEQQRQVTQKAFQKLIQDTDNITLAKRAPLAAYDRDHTPTESLEMRQEAVAALQLANKEVDSLLDLQSDYLAALATVGSEEDKQEYLDNEKAILESLAYPEAMENELIR</sequence>
<evidence type="ECO:0000313" key="2">
    <source>
        <dbReference type="EMBL" id="MBC1333464.1"/>
    </source>
</evidence>
<comment type="caution">
    <text evidence="2">The sequence shown here is derived from an EMBL/GenBank/DDBJ whole genome shotgun (WGS) entry which is preliminary data.</text>
</comment>
<dbReference type="EMBL" id="JAARMV010000007">
    <property type="protein sequence ID" value="MBC2373630.1"/>
    <property type="molecule type" value="Genomic_DNA"/>
</dbReference>
<dbReference type="RefSeq" id="WP_185375165.1">
    <property type="nucleotide sequence ID" value="NZ_JAARMV010000007.1"/>
</dbReference>
<evidence type="ECO:0000313" key="1">
    <source>
        <dbReference type="EMBL" id="MBC1318446.1"/>
    </source>
</evidence>
<dbReference type="Proteomes" id="UP000546244">
    <property type="component" value="Unassembled WGS sequence"/>
</dbReference>
<evidence type="ECO:0000313" key="5">
    <source>
        <dbReference type="Proteomes" id="UP000543379"/>
    </source>
</evidence>
<dbReference type="EMBL" id="JAAROV010000008">
    <property type="protein sequence ID" value="MBC1318446.1"/>
    <property type="molecule type" value="Genomic_DNA"/>
</dbReference>
<dbReference type="AlphaFoldDB" id="A0A7X0WGK6"/>
<dbReference type="Proteomes" id="UP000543379">
    <property type="component" value="Unassembled WGS sequence"/>
</dbReference>
<evidence type="ECO:0000313" key="3">
    <source>
        <dbReference type="EMBL" id="MBC2373630.1"/>
    </source>
</evidence>